<proteinExistence type="predicted"/>
<reference evidence="1" key="1">
    <citation type="journal article" date="2020" name="Nature">
        <title>Isolation of an archaeon at the prokaryote-eukaryote interface.</title>
        <authorList>
            <person name="Imachi H."/>
            <person name="Nobu M.K."/>
            <person name="Nakahara N."/>
            <person name="Morono Y."/>
            <person name="Ogawara M."/>
            <person name="Takaki Y."/>
            <person name="Takano Y."/>
            <person name="Uematsu K."/>
            <person name="Ikuta T."/>
            <person name="Ito M."/>
            <person name="Matsui Y."/>
            <person name="Miyazaki M."/>
            <person name="Murata K."/>
            <person name="Saito Y."/>
            <person name="Sakai S."/>
            <person name="Song C."/>
            <person name="Tasumi E."/>
            <person name="Yamanaka Y."/>
            <person name="Yamaguchi T."/>
            <person name="Kamagata Y."/>
            <person name="Tamaki H."/>
            <person name="Takai K."/>
        </authorList>
    </citation>
    <scope>NUCLEOTIDE SEQUENCE [LARGE SCALE GENOMIC DNA]</scope>
    <source>
        <strain evidence="1">MK-D1</strain>
    </source>
</reference>
<sequence>MKIMAKQSEKIRFMNWGNFFQYNCPHWKESDARAYISAFLSRCSPKKALNAFACKEYVKWGFFYMENAPTYDSNKDFFAFDVLLSLFDEKTLSEIAMGVPPPVQPPVIPPF</sequence>
<dbReference type="AlphaFoldDB" id="A0A5B9DF68"/>
<protein>
    <submittedName>
        <fullName evidence="1">Uncharacterized protein</fullName>
    </submittedName>
</protein>
<name>A0A5B9DF68_9ARCH</name>
<gene>
    <name evidence="1" type="ORF">DSAG12_03590</name>
</gene>
<evidence type="ECO:0000313" key="1">
    <source>
        <dbReference type="EMBL" id="QEE17752.1"/>
    </source>
</evidence>
<accession>A0A5B9DF68</accession>
<organism evidence="1">
    <name type="scientific">Promethearchaeum syntrophicum</name>
    <dbReference type="NCBI Taxonomy" id="2594042"/>
    <lineage>
        <taxon>Archaea</taxon>
        <taxon>Promethearchaeati</taxon>
        <taxon>Promethearchaeota</taxon>
        <taxon>Promethearchaeia</taxon>
        <taxon>Promethearchaeales</taxon>
        <taxon>Promethearchaeaceae</taxon>
        <taxon>Promethearchaeum</taxon>
    </lineage>
</organism>
<dbReference type="EMBL" id="CP042905">
    <property type="protein sequence ID" value="QEE17752.1"/>
    <property type="molecule type" value="Genomic_DNA"/>
</dbReference>